<accession>A0ABT3CSJ0</accession>
<dbReference type="EMBL" id="JAOYOD010000001">
    <property type="protein sequence ID" value="MCV9386680.1"/>
    <property type="molecule type" value="Genomic_DNA"/>
</dbReference>
<evidence type="ECO:0000259" key="2">
    <source>
        <dbReference type="Pfam" id="PF02894"/>
    </source>
</evidence>
<dbReference type="InterPro" id="IPR004104">
    <property type="entry name" value="Gfo/Idh/MocA-like_OxRdtase_C"/>
</dbReference>
<dbReference type="Proteomes" id="UP001300692">
    <property type="component" value="Unassembled WGS sequence"/>
</dbReference>
<evidence type="ECO:0000313" key="3">
    <source>
        <dbReference type="EMBL" id="MCV9386680.1"/>
    </source>
</evidence>
<dbReference type="Gene3D" id="3.40.50.720">
    <property type="entry name" value="NAD(P)-binding Rossmann-like Domain"/>
    <property type="match status" value="1"/>
</dbReference>
<keyword evidence="4" id="KW-1185">Reference proteome</keyword>
<dbReference type="Pfam" id="PF01408">
    <property type="entry name" value="GFO_IDH_MocA"/>
    <property type="match status" value="1"/>
</dbReference>
<dbReference type="PROSITE" id="PS51318">
    <property type="entry name" value="TAT"/>
    <property type="match status" value="1"/>
</dbReference>
<dbReference type="PANTHER" id="PTHR43818">
    <property type="entry name" value="BCDNA.GH03377"/>
    <property type="match status" value="1"/>
</dbReference>
<dbReference type="SUPFAM" id="SSF51735">
    <property type="entry name" value="NAD(P)-binding Rossmann-fold domains"/>
    <property type="match status" value="1"/>
</dbReference>
<proteinExistence type="predicted"/>
<feature type="domain" description="Gfo/Idh/MocA-like oxidoreductase C-terminal" evidence="2">
    <location>
        <begin position="228"/>
        <end position="403"/>
    </location>
</feature>
<dbReference type="InterPro" id="IPR036291">
    <property type="entry name" value="NAD(P)-bd_dom_sf"/>
</dbReference>
<comment type="caution">
    <text evidence="3">The sequence shown here is derived from an EMBL/GenBank/DDBJ whole genome shotgun (WGS) entry which is preliminary data.</text>
</comment>
<sequence>MDDIRRREFIKKAALGSTGLMLSASGLSAKSYRRILGSNDRIGVAIAGLGRRVQAFYPAFYDKKNNLDLIYLCDVMEHQCSRAAGKVAENLDYKPKLAVDIRKVLANKKVDALINATPDHWHTPGTVMALKEGKHVYVEKPCSHNMEENELIVAAQKKYDKVVQMGNQQRSSPISIEIIKDIQNGAIGNPYKAIAFFNNKRGAVPHQMAAPVPEGLNWELFQGPAVRRDYTSETWNYNWHWYGWNYGTAELGNNGTHELDIARWALGVDLPEEVQVDAAKTAFVDDGWEMYDTMEATYRFPGDKVIKWDGKSRNGYKPYGAGRGTIIYGSEGSVFVDRGKYILHDRSGKVIKESASKSNEEGMALGGGGDTSTAHVMNFFNAIRGKEKLQAPIDDASISMAMVHYGNVAYRIKKGFKVDPETGKMLDNDAMKLWGREYAEGWKPAI</sequence>
<dbReference type="Gene3D" id="3.30.360.10">
    <property type="entry name" value="Dihydrodipicolinate Reductase, domain 2"/>
    <property type="match status" value="1"/>
</dbReference>
<feature type="domain" description="Gfo/Idh/MocA-like oxidoreductase N-terminal" evidence="1">
    <location>
        <begin position="42"/>
        <end position="166"/>
    </location>
</feature>
<evidence type="ECO:0000313" key="4">
    <source>
        <dbReference type="Proteomes" id="UP001300692"/>
    </source>
</evidence>
<dbReference type="SUPFAM" id="SSF55347">
    <property type="entry name" value="Glyceraldehyde-3-phosphate dehydrogenase-like, C-terminal domain"/>
    <property type="match status" value="1"/>
</dbReference>
<dbReference type="InterPro" id="IPR000683">
    <property type="entry name" value="Gfo/Idh/MocA-like_OxRdtase_N"/>
</dbReference>
<name>A0ABT3CSJ0_9BACT</name>
<dbReference type="InterPro" id="IPR050463">
    <property type="entry name" value="Gfo/Idh/MocA_oxidrdct_glycsds"/>
</dbReference>
<dbReference type="RefSeq" id="WP_264137496.1">
    <property type="nucleotide sequence ID" value="NZ_JAOYOD010000001.1"/>
</dbReference>
<gene>
    <name evidence="3" type="ORF">N7U62_08400</name>
</gene>
<protein>
    <submittedName>
        <fullName evidence="3">Gfo/Idh/MocA family oxidoreductase</fullName>
    </submittedName>
</protein>
<organism evidence="3 4">
    <name type="scientific">Reichenbachiella ulvae</name>
    <dbReference type="NCBI Taxonomy" id="2980104"/>
    <lineage>
        <taxon>Bacteria</taxon>
        <taxon>Pseudomonadati</taxon>
        <taxon>Bacteroidota</taxon>
        <taxon>Cytophagia</taxon>
        <taxon>Cytophagales</taxon>
        <taxon>Reichenbachiellaceae</taxon>
        <taxon>Reichenbachiella</taxon>
    </lineage>
</organism>
<dbReference type="Pfam" id="PF02894">
    <property type="entry name" value="GFO_IDH_MocA_C"/>
    <property type="match status" value="1"/>
</dbReference>
<evidence type="ECO:0000259" key="1">
    <source>
        <dbReference type="Pfam" id="PF01408"/>
    </source>
</evidence>
<dbReference type="PANTHER" id="PTHR43818:SF5">
    <property type="entry name" value="OXIDOREDUCTASE FAMILY PROTEIN"/>
    <property type="match status" value="1"/>
</dbReference>
<reference evidence="3 4" key="1">
    <citation type="submission" date="2022-10" db="EMBL/GenBank/DDBJ databases">
        <title>Comparative genomics and taxonomic characterization of three novel marine species of genus Reichenbachiella exhibiting antioxidant and polysaccharide degradation activities.</title>
        <authorList>
            <person name="Muhammad N."/>
            <person name="Lee Y.-J."/>
            <person name="Ko J."/>
            <person name="Kim S.-G."/>
        </authorList>
    </citation>
    <scope>NUCLEOTIDE SEQUENCE [LARGE SCALE GENOMIC DNA]</scope>
    <source>
        <strain evidence="3 4">ABR2-5</strain>
    </source>
</reference>
<dbReference type="InterPro" id="IPR006311">
    <property type="entry name" value="TAT_signal"/>
</dbReference>